<keyword evidence="2" id="KW-0472">Membrane</keyword>
<dbReference type="WBParaSite" id="Hba_19578">
    <property type="protein sequence ID" value="Hba_19578"/>
    <property type="gene ID" value="Hba_19578"/>
</dbReference>
<accession>A0A1I7XPW8</accession>
<dbReference type="InterPro" id="IPR012340">
    <property type="entry name" value="NA-bd_OB-fold"/>
</dbReference>
<dbReference type="AlphaFoldDB" id="A0A1I7XPW8"/>
<organism evidence="3 4">
    <name type="scientific">Heterorhabditis bacteriophora</name>
    <name type="common">Entomopathogenic nematode worm</name>
    <dbReference type="NCBI Taxonomy" id="37862"/>
    <lineage>
        <taxon>Eukaryota</taxon>
        <taxon>Metazoa</taxon>
        <taxon>Ecdysozoa</taxon>
        <taxon>Nematoda</taxon>
        <taxon>Chromadorea</taxon>
        <taxon>Rhabditida</taxon>
        <taxon>Rhabditina</taxon>
        <taxon>Rhabditomorpha</taxon>
        <taxon>Strongyloidea</taxon>
        <taxon>Heterorhabditidae</taxon>
        <taxon>Heterorhabditis</taxon>
    </lineage>
</organism>
<evidence type="ECO:0000256" key="1">
    <source>
        <dbReference type="SAM" id="MobiDB-lite"/>
    </source>
</evidence>
<evidence type="ECO:0000313" key="3">
    <source>
        <dbReference type="Proteomes" id="UP000095283"/>
    </source>
</evidence>
<dbReference type="Proteomes" id="UP000095283">
    <property type="component" value="Unplaced"/>
</dbReference>
<sequence length="210" mass="23825">MAWNESFSGPDAGGWAGDTSFATSGPKDTESTKVAERLPVPVTISVLSSTANSDEKYILGDFPFSTVLILGNVKSYQEQDNSTMYLIGDPEDMEKDFQVINYNGISESDLSAPRFVEGTRVMALGKLRSLSDIHGKLEFVIVIKKNIVLLRIYVQFFDLEWDNHCQAVQLDLLLMLWYLQLTQSKRLLCYFYVFLEFGCYIYILCLTDTF</sequence>
<name>A0A1I7XPW8_HETBA</name>
<proteinExistence type="predicted"/>
<keyword evidence="3" id="KW-1185">Reference proteome</keyword>
<evidence type="ECO:0000313" key="4">
    <source>
        <dbReference type="WBParaSite" id="Hba_19578"/>
    </source>
</evidence>
<dbReference type="SUPFAM" id="SSF50249">
    <property type="entry name" value="Nucleic acid-binding proteins"/>
    <property type="match status" value="1"/>
</dbReference>
<evidence type="ECO:0000256" key="2">
    <source>
        <dbReference type="SAM" id="Phobius"/>
    </source>
</evidence>
<feature type="transmembrane region" description="Helical" evidence="2">
    <location>
        <begin position="187"/>
        <end position="204"/>
    </location>
</feature>
<dbReference type="Gene3D" id="2.40.50.140">
    <property type="entry name" value="Nucleic acid-binding proteins"/>
    <property type="match status" value="1"/>
</dbReference>
<protein>
    <submittedName>
        <fullName evidence="4">TFIIIC_sub6 domain-containing protein</fullName>
    </submittedName>
</protein>
<reference evidence="4" key="1">
    <citation type="submission" date="2016-11" db="UniProtKB">
        <authorList>
            <consortium name="WormBaseParasite"/>
        </authorList>
    </citation>
    <scope>IDENTIFICATION</scope>
</reference>
<feature type="region of interest" description="Disordered" evidence="1">
    <location>
        <begin position="1"/>
        <end position="33"/>
    </location>
</feature>
<keyword evidence="2" id="KW-1133">Transmembrane helix</keyword>
<keyword evidence="2" id="KW-0812">Transmembrane</keyword>